<comment type="caution">
    <text evidence="1">The sequence shown here is derived from an EMBL/GenBank/DDBJ whole genome shotgun (WGS) entry which is preliminary data.</text>
</comment>
<accession>A0A1C1CAZ1</accession>
<sequence length="258" mass="29448">MTDPWTPFALPFSLRIDHIRCRDDPQSPAQENPPDFYWSPPTSTSQFVKIDTSDWWTWDPGVYPQLYRFPQLYRIDTTKPGSDSPTEYRSCTMFWCPERHGYLVVPADCTSTNLWAEPYPWKRLSFGRCASNPATALVGYQKERYALHMPGPDHWFEDLLPDVYIPEDCEPATCTLAGNLSIIVGLLAFSSTQAHAVEAVRRSFRPELASTIFQSHDLPKTARHKTRGMVITIGFDPFVVSREALKAWEDGEYGGIFS</sequence>
<protein>
    <submittedName>
        <fullName evidence="1">Uncharacterized protein</fullName>
    </submittedName>
</protein>
<keyword evidence="2" id="KW-1185">Reference proteome</keyword>
<dbReference type="STRING" id="86049.A0A1C1CAZ1"/>
<dbReference type="VEuPathDB" id="FungiDB:CLCR_01685"/>
<proteinExistence type="predicted"/>
<reference evidence="2" key="1">
    <citation type="submission" date="2015-07" db="EMBL/GenBank/DDBJ databases">
        <authorList>
            <person name="Teixeira M.M."/>
            <person name="Souza R.C."/>
            <person name="Almeida L.G."/>
            <person name="Vicente V.A."/>
            <person name="de Hoog S."/>
            <person name="Bocca A.L."/>
            <person name="de Almeida S.R."/>
            <person name="Vasconcelos A.T."/>
            <person name="Felipe M.S."/>
        </authorList>
    </citation>
    <scope>NUCLEOTIDE SEQUENCE [LARGE SCALE GENOMIC DNA]</scope>
    <source>
        <strain evidence="2">KSF</strain>
    </source>
</reference>
<dbReference type="VEuPathDB" id="FungiDB:G647_03534"/>
<dbReference type="Proteomes" id="UP000094526">
    <property type="component" value="Unassembled WGS sequence"/>
</dbReference>
<name>A0A1C1CAZ1_9EURO</name>
<organism evidence="1 2">
    <name type="scientific">Cladophialophora carrionii</name>
    <dbReference type="NCBI Taxonomy" id="86049"/>
    <lineage>
        <taxon>Eukaryota</taxon>
        <taxon>Fungi</taxon>
        <taxon>Dikarya</taxon>
        <taxon>Ascomycota</taxon>
        <taxon>Pezizomycotina</taxon>
        <taxon>Eurotiomycetes</taxon>
        <taxon>Chaetothyriomycetidae</taxon>
        <taxon>Chaetothyriales</taxon>
        <taxon>Herpotrichiellaceae</taxon>
        <taxon>Cladophialophora</taxon>
    </lineage>
</organism>
<evidence type="ECO:0000313" key="2">
    <source>
        <dbReference type="Proteomes" id="UP000094526"/>
    </source>
</evidence>
<dbReference type="AlphaFoldDB" id="A0A1C1CAZ1"/>
<evidence type="ECO:0000313" key="1">
    <source>
        <dbReference type="EMBL" id="OCT45628.1"/>
    </source>
</evidence>
<dbReference type="OrthoDB" id="5243686at2759"/>
<gene>
    <name evidence="1" type="ORF">CLCR_01685</name>
</gene>
<dbReference type="EMBL" id="LGRB01000019">
    <property type="protein sequence ID" value="OCT45628.1"/>
    <property type="molecule type" value="Genomic_DNA"/>
</dbReference>